<accession>A0A251V5W1</accession>
<name>A0A251V5W1_HELAN</name>
<protein>
    <submittedName>
        <fullName evidence="1">Uncharacterized protein</fullName>
    </submittedName>
</protein>
<gene>
    <name evidence="1" type="ORF">HannXRQ_Chr03g0063541</name>
</gene>
<evidence type="ECO:0000313" key="1">
    <source>
        <dbReference type="EMBL" id="OTG30352.1"/>
    </source>
</evidence>
<organism evidence="1 2">
    <name type="scientific">Helianthus annuus</name>
    <name type="common">Common sunflower</name>
    <dbReference type="NCBI Taxonomy" id="4232"/>
    <lineage>
        <taxon>Eukaryota</taxon>
        <taxon>Viridiplantae</taxon>
        <taxon>Streptophyta</taxon>
        <taxon>Embryophyta</taxon>
        <taxon>Tracheophyta</taxon>
        <taxon>Spermatophyta</taxon>
        <taxon>Magnoliopsida</taxon>
        <taxon>eudicotyledons</taxon>
        <taxon>Gunneridae</taxon>
        <taxon>Pentapetalae</taxon>
        <taxon>asterids</taxon>
        <taxon>campanulids</taxon>
        <taxon>Asterales</taxon>
        <taxon>Asteraceae</taxon>
        <taxon>Asteroideae</taxon>
        <taxon>Heliantheae alliance</taxon>
        <taxon>Heliantheae</taxon>
        <taxon>Helianthus</taxon>
    </lineage>
</organism>
<evidence type="ECO:0000313" key="2">
    <source>
        <dbReference type="Proteomes" id="UP000215914"/>
    </source>
</evidence>
<reference evidence="2" key="1">
    <citation type="journal article" date="2017" name="Nature">
        <title>The sunflower genome provides insights into oil metabolism, flowering and Asterid evolution.</title>
        <authorList>
            <person name="Badouin H."/>
            <person name="Gouzy J."/>
            <person name="Grassa C.J."/>
            <person name="Murat F."/>
            <person name="Staton S.E."/>
            <person name="Cottret L."/>
            <person name="Lelandais-Briere C."/>
            <person name="Owens G.L."/>
            <person name="Carrere S."/>
            <person name="Mayjonade B."/>
            <person name="Legrand L."/>
            <person name="Gill N."/>
            <person name="Kane N.C."/>
            <person name="Bowers J.E."/>
            <person name="Hubner S."/>
            <person name="Bellec A."/>
            <person name="Berard A."/>
            <person name="Berges H."/>
            <person name="Blanchet N."/>
            <person name="Boniface M.C."/>
            <person name="Brunel D."/>
            <person name="Catrice O."/>
            <person name="Chaidir N."/>
            <person name="Claudel C."/>
            <person name="Donnadieu C."/>
            <person name="Faraut T."/>
            <person name="Fievet G."/>
            <person name="Helmstetter N."/>
            <person name="King M."/>
            <person name="Knapp S.J."/>
            <person name="Lai Z."/>
            <person name="Le Paslier M.C."/>
            <person name="Lippi Y."/>
            <person name="Lorenzon L."/>
            <person name="Mandel J.R."/>
            <person name="Marage G."/>
            <person name="Marchand G."/>
            <person name="Marquand E."/>
            <person name="Bret-Mestries E."/>
            <person name="Morien E."/>
            <person name="Nambeesan S."/>
            <person name="Nguyen T."/>
            <person name="Pegot-Espagnet P."/>
            <person name="Pouilly N."/>
            <person name="Raftis F."/>
            <person name="Sallet E."/>
            <person name="Schiex T."/>
            <person name="Thomas J."/>
            <person name="Vandecasteele C."/>
            <person name="Vares D."/>
            <person name="Vear F."/>
            <person name="Vautrin S."/>
            <person name="Crespi M."/>
            <person name="Mangin B."/>
            <person name="Burke J.M."/>
            <person name="Salse J."/>
            <person name="Munos S."/>
            <person name="Vincourt P."/>
            <person name="Rieseberg L.H."/>
            <person name="Langlade N.B."/>
        </authorList>
    </citation>
    <scope>NUCLEOTIDE SEQUENCE [LARGE SCALE GENOMIC DNA]</scope>
    <source>
        <strain evidence="2">cv. SF193</strain>
    </source>
</reference>
<keyword evidence="2" id="KW-1185">Reference proteome</keyword>
<dbReference type="InParanoid" id="A0A251V5W1"/>
<sequence>MVIFVYSTIQGIFEEPTIGMWGIRKVYKAVHVTVHCVQLLKLAINSTSGLDYFHNNSTKVPRGVKYDGGWKFDSTRIAGPSCMTFH</sequence>
<dbReference type="EMBL" id="CM007892">
    <property type="protein sequence ID" value="OTG30352.1"/>
    <property type="molecule type" value="Genomic_DNA"/>
</dbReference>
<dbReference type="AlphaFoldDB" id="A0A251V5W1"/>
<dbReference type="Proteomes" id="UP000215914">
    <property type="component" value="Chromosome 3"/>
</dbReference>
<proteinExistence type="predicted"/>